<evidence type="ECO:0000259" key="1">
    <source>
        <dbReference type="Pfam" id="PF01863"/>
    </source>
</evidence>
<dbReference type="PANTHER" id="PTHR30399">
    <property type="entry name" value="UNCHARACTERIZED PROTEIN YGJP"/>
    <property type="match status" value="1"/>
</dbReference>
<reference evidence="2" key="1">
    <citation type="submission" date="2020-02" db="EMBL/GenBank/DDBJ databases">
        <authorList>
            <person name="Meier V. D."/>
        </authorList>
    </citation>
    <scope>NUCLEOTIDE SEQUENCE</scope>
    <source>
        <strain evidence="2">AVDCRST_MAG28</strain>
    </source>
</reference>
<dbReference type="EMBL" id="CADCVE010000026">
    <property type="protein sequence ID" value="CAA9449381.1"/>
    <property type="molecule type" value="Genomic_DNA"/>
</dbReference>
<dbReference type="PANTHER" id="PTHR30399:SF1">
    <property type="entry name" value="UTP PYROPHOSPHATASE"/>
    <property type="match status" value="1"/>
</dbReference>
<dbReference type="InterPro" id="IPR002725">
    <property type="entry name" value="YgjP-like_metallopeptidase"/>
</dbReference>
<keyword evidence="2" id="KW-0378">Hydrolase</keyword>
<dbReference type="GO" id="GO:0016787">
    <property type="term" value="F:hydrolase activity"/>
    <property type="evidence" value="ECO:0007669"/>
    <property type="project" value="UniProtKB-KW"/>
</dbReference>
<name>A0A6J4QMP6_9ACTN</name>
<accession>A0A6J4QMP6</accession>
<dbReference type="Pfam" id="PF01863">
    <property type="entry name" value="YgjP-like"/>
    <property type="match status" value="1"/>
</dbReference>
<evidence type="ECO:0000313" key="2">
    <source>
        <dbReference type="EMBL" id="CAA9449381.1"/>
    </source>
</evidence>
<dbReference type="CDD" id="cd07344">
    <property type="entry name" value="M48_yhfN_like"/>
    <property type="match status" value="1"/>
</dbReference>
<sequence>MNTSRSSIIEVSGIRVEVVRKPIKNLRLSVHPPDGRVRVSVPSRVDDEAVRLAVTSKLRWIHRHQQTFADRPRQSPREMVSGESHYFMGRRYRLNVLEHGGPNRISRNHNSELTLHVRPGTDRDKREQVLNEWYRQHMKALVPDLITEWQPVIGVQVADWGIKKMKTRWGSCNIRDHRVWLNLELAKKPLHCLEYVLVHEMVHLLERHHNDRFKTLMDQFLPQWRSYQDELNRAPLT</sequence>
<organism evidence="2">
    <name type="scientific">uncultured Rubrobacteraceae bacterium</name>
    <dbReference type="NCBI Taxonomy" id="349277"/>
    <lineage>
        <taxon>Bacteria</taxon>
        <taxon>Bacillati</taxon>
        <taxon>Actinomycetota</taxon>
        <taxon>Rubrobacteria</taxon>
        <taxon>Rubrobacterales</taxon>
        <taxon>Rubrobacteraceae</taxon>
        <taxon>environmental samples</taxon>
    </lineage>
</organism>
<gene>
    <name evidence="2" type="ORF">AVDCRST_MAG28-1211</name>
</gene>
<dbReference type="InterPro" id="IPR053136">
    <property type="entry name" value="UTP_pyrophosphatase-like"/>
</dbReference>
<dbReference type="Gene3D" id="3.30.2010.10">
    <property type="entry name" value="Metalloproteases ('zincins'), catalytic domain"/>
    <property type="match status" value="1"/>
</dbReference>
<feature type="domain" description="YgjP-like metallopeptidase" evidence="1">
    <location>
        <begin position="26"/>
        <end position="233"/>
    </location>
</feature>
<protein>
    <submittedName>
        <fullName evidence="2">Predicted metal-dependent hydrolase</fullName>
    </submittedName>
</protein>
<proteinExistence type="predicted"/>
<dbReference type="AlphaFoldDB" id="A0A6J4QMP6"/>